<gene>
    <name evidence="5" type="ORF">OSB1V03_LOCUS7171</name>
</gene>
<evidence type="ECO:0000313" key="5">
    <source>
        <dbReference type="EMBL" id="CAD7626739.1"/>
    </source>
</evidence>
<dbReference type="AlphaFoldDB" id="A0A7R9KPM5"/>
<dbReference type="Pfam" id="PF13302">
    <property type="entry name" value="Acetyltransf_3"/>
    <property type="match status" value="1"/>
</dbReference>
<dbReference type="InterPro" id="IPR000182">
    <property type="entry name" value="GNAT_dom"/>
</dbReference>
<sequence>MAKNRHICGRSVVFVPYRECHVVKYHQWMKEPALQYLTGSEPLTLAEEFSMMSSWTSDVNKCTFIILDKELYQSSSASSDDEKQVESMIGDINIYIDTNESTVLSAELEIMVAEECHRGCGKGKEAVRLMMRFANEVIGVQKFVVKIKYSNEGSHAMFTRFGFREVSRSDVFEEITYELVADQQWVDGIRSDTNYIQYVLL</sequence>
<accession>A0A7R9KPM5</accession>
<dbReference type="PANTHER" id="PTHR13256:SF16">
    <property type="entry name" value="ALPHA_BETA-TUBULIN-N-ACETYLTRANSFERASE 9"/>
    <property type="match status" value="1"/>
</dbReference>
<evidence type="ECO:0000256" key="2">
    <source>
        <dbReference type="ARBA" id="ARBA00022679"/>
    </source>
</evidence>
<evidence type="ECO:0000313" key="6">
    <source>
        <dbReference type="Proteomes" id="UP000759131"/>
    </source>
</evidence>
<dbReference type="Proteomes" id="UP000759131">
    <property type="component" value="Unassembled WGS sequence"/>
</dbReference>
<dbReference type="EMBL" id="CAJPIZ010004112">
    <property type="protein sequence ID" value="CAG2107169.1"/>
    <property type="molecule type" value="Genomic_DNA"/>
</dbReference>
<organism evidence="5">
    <name type="scientific">Medioppia subpectinata</name>
    <dbReference type="NCBI Taxonomy" id="1979941"/>
    <lineage>
        <taxon>Eukaryota</taxon>
        <taxon>Metazoa</taxon>
        <taxon>Ecdysozoa</taxon>
        <taxon>Arthropoda</taxon>
        <taxon>Chelicerata</taxon>
        <taxon>Arachnida</taxon>
        <taxon>Acari</taxon>
        <taxon>Acariformes</taxon>
        <taxon>Sarcoptiformes</taxon>
        <taxon>Oribatida</taxon>
        <taxon>Brachypylina</taxon>
        <taxon>Oppioidea</taxon>
        <taxon>Oppiidae</taxon>
        <taxon>Medioppia</taxon>
    </lineage>
</organism>
<name>A0A7R9KPM5_9ACAR</name>
<comment type="similarity">
    <text evidence="1">Belongs to the acetyltransferase family. GNAT subfamily.</text>
</comment>
<dbReference type="GO" id="GO:0008080">
    <property type="term" value="F:N-acetyltransferase activity"/>
    <property type="evidence" value="ECO:0007669"/>
    <property type="project" value="InterPro"/>
</dbReference>
<dbReference type="InterPro" id="IPR039135">
    <property type="entry name" value="NAT9-like"/>
</dbReference>
<evidence type="ECO:0000259" key="4">
    <source>
        <dbReference type="Pfam" id="PF13302"/>
    </source>
</evidence>
<proteinExistence type="inferred from homology"/>
<dbReference type="InterPro" id="IPR016181">
    <property type="entry name" value="Acyl_CoA_acyltransferase"/>
</dbReference>
<keyword evidence="2" id="KW-0808">Transferase</keyword>
<keyword evidence="3" id="KW-0012">Acyltransferase</keyword>
<dbReference type="EMBL" id="OC858687">
    <property type="protein sequence ID" value="CAD7626739.1"/>
    <property type="molecule type" value="Genomic_DNA"/>
</dbReference>
<evidence type="ECO:0000256" key="1">
    <source>
        <dbReference type="ARBA" id="ARBA00009342"/>
    </source>
</evidence>
<dbReference type="SUPFAM" id="SSF55729">
    <property type="entry name" value="Acyl-CoA N-acyltransferases (Nat)"/>
    <property type="match status" value="1"/>
</dbReference>
<dbReference type="Gene3D" id="3.40.630.30">
    <property type="match status" value="1"/>
</dbReference>
<keyword evidence="6" id="KW-1185">Reference proteome</keyword>
<protein>
    <recommendedName>
        <fullName evidence="4">N-acetyltransferase domain-containing protein</fullName>
    </recommendedName>
</protein>
<reference evidence="5" key="1">
    <citation type="submission" date="2020-11" db="EMBL/GenBank/DDBJ databases">
        <authorList>
            <person name="Tran Van P."/>
        </authorList>
    </citation>
    <scope>NUCLEOTIDE SEQUENCE</scope>
</reference>
<evidence type="ECO:0000256" key="3">
    <source>
        <dbReference type="ARBA" id="ARBA00023315"/>
    </source>
</evidence>
<dbReference type="OrthoDB" id="5043642at2759"/>
<feature type="domain" description="N-acetyltransferase" evidence="4">
    <location>
        <begin position="13"/>
        <end position="164"/>
    </location>
</feature>
<dbReference type="PANTHER" id="PTHR13256">
    <property type="entry name" value="N-ACETYLTRANSFERASE 9"/>
    <property type="match status" value="1"/>
</dbReference>